<dbReference type="PROSITE" id="PS00154">
    <property type="entry name" value="ATPASE_E1_E2"/>
    <property type="match status" value="1"/>
</dbReference>
<evidence type="ECO:0000256" key="10">
    <source>
        <dbReference type="RuleBase" id="RU362081"/>
    </source>
</evidence>
<keyword evidence="8 10" id="KW-1133">Transmembrane helix</keyword>
<evidence type="ECO:0000259" key="11">
    <source>
        <dbReference type="PROSITE" id="PS50846"/>
    </source>
</evidence>
<proteinExistence type="inferred from homology"/>
<dbReference type="InterPro" id="IPR018303">
    <property type="entry name" value="ATPase_P-typ_P_site"/>
</dbReference>
<dbReference type="GO" id="GO:0005507">
    <property type="term" value="F:copper ion binding"/>
    <property type="evidence" value="ECO:0007669"/>
    <property type="project" value="TreeGrafter"/>
</dbReference>
<evidence type="ECO:0000256" key="9">
    <source>
        <dbReference type="ARBA" id="ARBA00023136"/>
    </source>
</evidence>
<keyword evidence="6 10" id="KW-0067">ATP-binding</keyword>
<dbReference type="GO" id="GO:0043682">
    <property type="term" value="F:P-type divalent copper transporter activity"/>
    <property type="evidence" value="ECO:0007669"/>
    <property type="project" value="TreeGrafter"/>
</dbReference>
<dbReference type="Gene3D" id="3.40.50.1000">
    <property type="entry name" value="HAD superfamily/HAD-like"/>
    <property type="match status" value="1"/>
</dbReference>
<dbReference type="Pfam" id="PF00403">
    <property type="entry name" value="HMA"/>
    <property type="match status" value="1"/>
</dbReference>
<dbReference type="InterPro" id="IPR059000">
    <property type="entry name" value="ATPase_P-type_domA"/>
</dbReference>
<dbReference type="FunFam" id="2.70.150.10:FF:000068">
    <property type="entry name" value="Copper resistance-associated P-type ATPase"/>
    <property type="match status" value="1"/>
</dbReference>
<dbReference type="Gene3D" id="3.30.70.100">
    <property type="match status" value="1"/>
</dbReference>
<dbReference type="InterPro" id="IPR001757">
    <property type="entry name" value="P_typ_ATPase"/>
</dbReference>
<dbReference type="SUPFAM" id="SSF81653">
    <property type="entry name" value="Calcium ATPase, transduction domain A"/>
    <property type="match status" value="1"/>
</dbReference>
<dbReference type="GO" id="GO:0055070">
    <property type="term" value="P:copper ion homeostasis"/>
    <property type="evidence" value="ECO:0007669"/>
    <property type="project" value="TreeGrafter"/>
</dbReference>
<dbReference type="PRINTS" id="PR00119">
    <property type="entry name" value="CATATPASE"/>
</dbReference>
<dbReference type="SFLD" id="SFLDF00027">
    <property type="entry name" value="p-type_atpase"/>
    <property type="match status" value="1"/>
</dbReference>
<gene>
    <name evidence="12" type="ORF">CDD80_6049</name>
</gene>
<reference evidence="12 13" key="1">
    <citation type="submission" date="2017-06" db="EMBL/GenBank/DDBJ databases">
        <title>Ant-infecting Ophiocordyceps genomes reveal a high diversity of potential behavioral manipulation genes and a possible major role for enterotoxins.</title>
        <authorList>
            <person name="De Bekker C."/>
            <person name="Evans H.C."/>
            <person name="Brachmann A."/>
            <person name="Hughes D.P."/>
        </authorList>
    </citation>
    <scope>NUCLEOTIDE SEQUENCE [LARGE SCALE GENOMIC DNA]</scope>
    <source>
        <strain evidence="12 13">Map16</strain>
    </source>
</reference>
<evidence type="ECO:0000256" key="8">
    <source>
        <dbReference type="ARBA" id="ARBA00022989"/>
    </source>
</evidence>
<feature type="transmembrane region" description="Helical" evidence="10">
    <location>
        <begin position="506"/>
        <end position="524"/>
    </location>
</feature>
<dbReference type="PRINTS" id="PR00120">
    <property type="entry name" value="HATPASE"/>
</dbReference>
<dbReference type="CDD" id="cd02094">
    <property type="entry name" value="P-type_ATPase_Cu-like"/>
    <property type="match status" value="1"/>
</dbReference>
<dbReference type="SUPFAM" id="SSF81665">
    <property type="entry name" value="Calcium ATPase, transmembrane domain M"/>
    <property type="match status" value="1"/>
</dbReference>
<feature type="domain" description="HMA" evidence="11">
    <location>
        <begin position="199"/>
        <end position="264"/>
    </location>
</feature>
<dbReference type="AlphaFoldDB" id="A0A2C5YRZ0"/>
<feature type="transmembrane region" description="Helical" evidence="10">
    <location>
        <begin position="705"/>
        <end position="732"/>
    </location>
</feature>
<feature type="transmembrane region" description="Helical" evidence="10">
    <location>
        <begin position="380"/>
        <end position="402"/>
    </location>
</feature>
<dbReference type="PANTHER" id="PTHR43520">
    <property type="entry name" value="ATP7, ISOFORM B"/>
    <property type="match status" value="1"/>
</dbReference>
<evidence type="ECO:0000256" key="6">
    <source>
        <dbReference type="ARBA" id="ARBA00022840"/>
    </source>
</evidence>
<organism evidence="12 13">
    <name type="scientific">Ophiocordyceps camponoti-rufipedis</name>
    <dbReference type="NCBI Taxonomy" id="2004952"/>
    <lineage>
        <taxon>Eukaryota</taxon>
        <taxon>Fungi</taxon>
        <taxon>Dikarya</taxon>
        <taxon>Ascomycota</taxon>
        <taxon>Pezizomycotina</taxon>
        <taxon>Sordariomycetes</taxon>
        <taxon>Hypocreomycetidae</taxon>
        <taxon>Hypocreales</taxon>
        <taxon>Ophiocordycipitaceae</taxon>
        <taxon>Ophiocordyceps</taxon>
    </lineage>
</organism>
<feature type="transmembrane region" description="Helical" evidence="10">
    <location>
        <begin position="422"/>
        <end position="444"/>
    </location>
</feature>
<dbReference type="Pfam" id="PF00122">
    <property type="entry name" value="E1-E2_ATPase"/>
    <property type="match status" value="1"/>
</dbReference>
<keyword evidence="13" id="KW-1185">Reference proteome</keyword>
<sequence length="1142" mass="122637">MAPPSKTVTTSYLLGNLHCPSCVALIKRLLQDEYGPKVLWVSPNVVTSVVTVEHEDASPDFVRSMGRTLNDVGFDICAVDSSAAPAAELNAVARPEQPLCAAAPAAGYGTFGLWSRLWRNRASSAPDPAERAAAHLKNCEACKSAAGRDLRDDTSEDRVRLVRTLSLASSTQQGSPTTTATAPLEGLVVPNDNETAPLMRATLSIGGMTCAVCVNTITGEVRKNNWVSSIVVNLVSNSATVDFTDPDRAQDIVNAIENLGYDAVLDTVVDLNKQRRAADEREVEVQVDGIFCPRCPDRICQSLRNLGPGKVEILQEPTPELPRVRVRYLPDVPRLTIRHILGAIEATDPSLSASVYHPPTLEERSRAIRARHQHQLFRRFVFTAVLAIPSFVLGIVYMTLVAKTDPVRRWLMEPWTSGLSRNVVMLCLLATPVYLFAADVFHVRAVKEIRTLWRGNSRTPLLQRFYKFGSMNMLISLGTTIAYLSSVGEMLAAAIRRETRVPDERFYFDSVVFLTLFLLGGRLIEGYSKSKTGDAVEALAKLRPSTAMLVETDKLGNARTTVVRVDLLEHGDVIRVPNGSSPAADGVILTGDTNLDESSLTGESRPIKKGPGDDVFAGTVNKGDAVTVRVTGTCGRSMLDQIVEVVREGQTKRAPVEQVADLLTSYFVPVITLIAVVTWMVWLTLAATGRVSAEELERSGGAGPFAFQFAIAVFVVACPCGLALAAPTAVFVGGGIAAQSGILAKGGGEAFEKASKIDCVVFDKTGTLTVGGEPRITDSVMFPDETIVDERSLLSGLKAAEENSGHPIARAVVRFCGADVEAAPLARVEELPGKGMRAEFKERETELAVGNEHLMRDLSVPLSPPMMDALAGWKAEAKSVALVATRAKDGAWKLAAALAVSDPVRPEARAVVLALGRRGTQVWMLSGDNETTARAVAQQVGISPSRVLAEVLPSEKAAQVTMLQATMHTTARDDDHQEGPSELRLPRHRYSSRRAMLAMVGDGINDAPALTRADVAIAIGSGSDVAISSADFVLATSNLSAVVTLLDLSSAVLSRIKVNFAWALVYNMLAVPLAAGCFWPVRTSSGDHVQLKPVWAALAMALSSISVVLSSLCLRLDLPWLGFRRRRPVGAGGVGDRDRAEP</sequence>
<evidence type="ECO:0000313" key="13">
    <source>
        <dbReference type="Proteomes" id="UP000226431"/>
    </source>
</evidence>
<comment type="subcellular location">
    <subcellularLocation>
        <location evidence="1">Membrane</location>
        <topology evidence="1">Multi-pass membrane protein</topology>
    </subcellularLocation>
</comment>
<dbReference type="Proteomes" id="UP000226431">
    <property type="component" value="Unassembled WGS sequence"/>
</dbReference>
<accession>A0A2C5YRZ0</accession>
<keyword evidence="3 10" id="KW-0812">Transmembrane</keyword>
<dbReference type="InterPro" id="IPR036163">
    <property type="entry name" value="HMA_dom_sf"/>
</dbReference>
<dbReference type="InterPro" id="IPR027256">
    <property type="entry name" value="P-typ_ATPase_IB"/>
</dbReference>
<dbReference type="STRING" id="2004952.A0A2C5YRZ0"/>
<dbReference type="SUPFAM" id="SSF56784">
    <property type="entry name" value="HAD-like"/>
    <property type="match status" value="1"/>
</dbReference>
<dbReference type="Pfam" id="PF00702">
    <property type="entry name" value="Hydrolase"/>
    <property type="match status" value="1"/>
</dbReference>
<keyword evidence="4 10" id="KW-0479">Metal-binding</keyword>
<protein>
    <recommendedName>
        <fullName evidence="11">HMA domain-containing protein</fullName>
    </recommendedName>
</protein>
<dbReference type="InterPro" id="IPR044492">
    <property type="entry name" value="P_typ_ATPase_HD_dom"/>
</dbReference>
<evidence type="ECO:0000256" key="2">
    <source>
        <dbReference type="ARBA" id="ARBA00006024"/>
    </source>
</evidence>
<dbReference type="EMBL" id="NJES01000632">
    <property type="protein sequence ID" value="PHH70393.1"/>
    <property type="molecule type" value="Genomic_DNA"/>
</dbReference>
<dbReference type="InterPro" id="IPR023299">
    <property type="entry name" value="ATPase_P-typ_cyto_dom_N"/>
</dbReference>
<dbReference type="GO" id="GO:0016020">
    <property type="term" value="C:membrane"/>
    <property type="evidence" value="ECO:0007669"/>
    <property type="project" value="UniProtKB-SubCell"/>
</dbReference>
<dbReference type="NCBIfam" id="TIGR01494">
    <property type="entry name" value="ATPase_P-type"/>
    <property type="match status" value="2"/>
</dbReference>
<feature type="transmembrane region" description="Helical" evidence="10">
    <location>
        <begin position="465"/>
        <end position="486"/>
    </location>
</feature>
<evidence type="ECO:0000256" key="3">
    <source>
        <dbReference type="ARBA" id="ARBA00022692"/>
    </source>
</evidence>
<keyword evidence="9 10" id="KW-0472">Membrane</keyword>
<dbReference type="InterPro" id="IPR008250">
    <property type="entry name" value="ATPase_P-typ_transduc_dom_A_sf"/>
</dbReference>
<evidence type="ECO:0000256" key="1">
    <source>
        <dbReference type="ARBA" id="ARBA00004141"/>
    </source>
</evidence>
<dbReference type="PANTHER" id="PTHR43520:SF32">
    <property type="entry name" value="COPPER RESISTANCE P-TYPE ATPASE (EUROFUNG)"/>
    <property type="match status" value="1"/>
</dbReference>
<keyword evidence="5 10" id="KW-0547">Nucleotide-binding</keyword>
<dbReference type="InterPro" id="IPR023298">
    <property type="entry name" value="ATPase_P-typ_TM_dom_sf"/>
</dbReference>
<evidence type="ECO:0000256" key="4">
    <source>
        <dbReference type="ARBA" id="ARBA00022723"/>
    </source>
</evidence>
<dbReference type="InterPro" id="IPR006121">
    <property type="entry name" value="HMA_dom"/>
</dbReference>
<dbReference type="SFLD" id="SFLDS00003">
    <property type="entry name" value="Haloacid_Dehalogenase"/>
    <property type="match status" value="1"/>
</dbReference>
<dbReference type="OrthoDB" id="432719at2759"/>
<dbReference type="InterPro" id="IPR023214">
    <property type="entry name" value="HAD_sf"/>
</dbReference>
<dbReference type="FunFam" id="3.30.70.100:FF:000001">
    <property type="entry name" value="ATPase copper transporting beta"/>
    <property type="match status" value="1"/>
</dbReference>
<dbReference type="InterPro" id="IPR036412">
    <property type="entry name" value="HAD-like_sf"/>
</dbReference>
<dbReference type="SUPFAM" id="SSF55008">
    <property type="entry name" value="HMA, heavy metal-associated domain"/>
    <property type="match status" value="2"/>
</dbReference>
<dbReference type="PROSITE" id="PS50846">
    <property type="entry name" value="HMA_2"/>
    <property type="match status" value="1"/>
</dbReference>
<name>A0A2C5YRZ0_9HYPO</name>
<comment type="caution">
    <text evidence="12">The sequence shown here is derived from an EMBL/GenBank/DDBJ whole genome shotgun (WGS) entry which is preliminary data.</text>
</comment>
<evidence type="ECO:0000256" key="5">
    <source>
        <dbReference type="ARBA" id="ARBA00022741"/>
    </source>
</evidence>
<comment type="similarity">
    <text evidence="2 10">Belongs to the cation transport ATPase (P-type) (TC 3.A.3) family. Type IB subfamily.</text>
</comment>
<evidence type="ECO:0000256" key="7">
    <source>
        <dbReference type="ARBA" id="ARBA00022967"/>
    </source>
</evidence>
<dbReference type="GO" id="GO:0005524">
    <property type="term" value="F:ATP binding"/>
    <property type="evidence" value="ECO:0007669"/>
    <property type="project" value="UniProtKB-UniRule"/>
</dbReference>
<feature type="transmembrane region" description="Helical" evidence="10">
    <location>
        <begin position="662"/>
        <end position="685"/>
    </location>
</feature>
<dbReference type="Gene3D" id="2.70.150.10">
    <property type="entry name" value="Calcium-transporting ATPase, cytoplasmic transduction domain A"/>
    <property type="match status" value="1"/>
</dbReference>
<dbReference type="SFLD" id="SFLDG00002">
    <property type="entry name" value="C1.7:_P-type_atpase_like"/>
    <property type="match status" value="1"/>
</dbReference>
<dbReference type="GO" id="GO:0016887">
    <property type="term" value="F:ATP hydrolysis activity"/>
    <property type="evidence" value="ECO:0007669"/>
    <property type="project" value="InterPro"/>
</dbReference>
<dbReference type="Gene3D" id="3.40.1110.10">
    <property type="entry name" value="Calcium-transporting ATPase, cytoplasmic domain N"/>
    <property type="match status" value="1"/>
</dbReference>
<dbReference type="NCBIfam" id="TIGR01525">
    <property type="entry name" value="ATPase-IB_hvy"/>
    <property type="match status" value="1"/>
</dbReference>
<evidence type="ECO:0000313" key="12">
    <source>
        <dbReference type="EMBL" id="PHH70393.1"/>
    </source>
</evidence>
<keyword evidence="7" id="KW-1278">Translocase</keyword>
<dbReference type="CDD" id="cd00371">
    <property type="entry name" value="HMA"/>
    <property type="match status" value="1"/>
</dbReference>
<feature type="transmembrane region" description="Helical" evidence="10">
    <location>
        <begin position="1093"/>
        <end position="1118"/>
    </location>
</feature>
<feature type="transmembrane region" description="Helical" evidence="10">
    <location>
        <begin position="1060"/>
        <end position="1081"/>
    </location>
</feature>